<evidence type="ECO:0000313" key="1">
    <source>
        <dbReference type="EMBL" id="GAI19656.1"/>
    </source>
</evidence>
<organism evidence="1">
    <name type="scientific">marine sediment metagenome</name>
    <dbReference type="NCBI Taxonomy" id="412755"/>
    <lineage>
        <taxon>unclassified sequences</taxon>
        <taxon>metagenomes</taxon>
        <taxon>ecological metagenomes</taxon>
    </lineage>
</organism>
<sequence length="166" mass="18544">MNDREIEEIATKVAEKLSEDIAVGNLMLHSVPYQEGSPGIVVNEATAMASACRCIEYRPGKKLCFSKGIIGALSDEQETIYCPVTEKLESPGLEKRLQDWMDSVETCKAEIAHVPKGERLEPWLSCMSRELRTHGIEASESTPARRLRGSRAEEEREKLLERGIVV</sequence>
<proteinExistence type="predicted"/>
<gene>
    <name evidence="1" type="ORF">S06H3_31143</name>
</gene>
<comment type="caution">
    <text evidence="1">The sequence shown here is derived from an EMBL/GenBank/DDBJ whole genome shotgun (WGS) entry which is preliminary data.</text>
</comment>
<reference evidence="1" key="1">
    <citation type="journal article" date="2014" name="Front. Microbiol.">
        <title>High frequency of phylogenetically diverse reductive dehalogenase-homologous genes in deep subseafloor sedimentary metagenomes.</title>
        <authorList>
            <person name="Kawai M."/>
            <person name="Futagami T."/>
            <person name="Toyoda A."/>
            <person name="Takaki Y."/>
            <person name="Nishi S."/>
            <person name="Hori S."/>
            <person name="Arai W."/>
            <person name="Tsubouchi T."/>
            <person name="Morono Y."/>
            <person name="Uchiyama I."/>
            <person name="Ito T."/>
            <person name="Fujiyama A."/>
            <person name="Inagaki F."/>
            <person name="Takami H."/>
        </authorList>
    </citation>
    <scope>NUCLEOTIDE SEQUENCE</scope>
    <source>
        <strain evidence="1">Expedition CK06-06</strain>
    </source>
</reference>
<dbReference type="EMBL" id="BARV01018409">
    <property type="protein sequence ID" value="GAI19656.1"/>
    <property type="molecule type" value="Genomic_DNA"/>
</dbReference>
<dbReference type="AlphaFoldDB" id="X1MNP5"/>
<name>X1MNP5_9ZZZZ</name>
<protein>
    <submittedName>
        <fullName evidence="1">Uncharacterized protein</fullName>
    </submittedName>
</protein>
<accession>X1MNP5</accession>